<dbReference type="PROSITE" id="PS51257">
    <property type="entry name" value="PROKAR_LIPOPROTEIN"/>
    <property type="match status" value="1"/>
</dbReference>
<dbReference type="InterPro" id="IPR005828">
    <property type="entry name" value="MFS_sugar_transport-like"/>
</dbReference>
<sequence>MGNGVARQYVAATTAALSVFIAGCWLGWPSPAVKMIMNKEAHITIEQDQIAWIVSLMDFGNVLSPIPSGYMADYFGRKITLISTAFLYIVTWVLAIFATTAPYLYAARIGAGIGKGFAFTVVPMYLGELAGVKVRGAISTIFTGLLYSGILFEYCVGPFVSYNVLNIISGIIPIVFFVTFIWMPESPYFLLMKGQQKKARESLAWFRGANVADVKTNEELEEMSRIVKKEMEEKGSFKDLMATPGNRKAMAIVMLLSSFQRLGGISPMLAYTVITLPSTGGYFKPDFYMIIFGIALVVGNFGGIPLIDRVGRKPLLMISCLGCATLTGISCVFYWIQESNDVSSYNWIPYVCFASYGITYSIGIGVIPSTFVAELFPTNVKSFASAIAAIFFAVASFAINRMYLAVQSDLGVFYNFGLFTFSSLVSAVFTYFVVFETKGKTFAEIQKKLNEGRNQREENIALNT</sequence>
<evidence type="ECO:0000256" key="7">
    <source>
        <dbReference type="ARBA" id="ARBA00023136"/>
    </source>
</evidence>
<evidence type="ECO:0000256" key="3">
    <source>
        <dbReference type="ARBA" id="ARBA00022475"/>
    </source>
</evidence>
<dbReference type="Gene3D" id="1.20.1250.20">
    <property type="entry name" value="MFS general substrate transporter like domains"/>
    <property type="match status" value="1"/>
</dbReference>
<proteinExistence type="predicted"/>
<gene>
    <name evidence="10" type="ORF">g.43436</name>
</gene>
<feature type="transmembrane region" description="Helical" evidence="8">
    <location>
        <begin position="134"/>
        <end position="152"/>
    </location>
</feature>
<feature type="transmembrane region" description="Helical" evidence="8">
    <location>
        <begin position="348"/>
        <end position="371"/>
    </location>
</feature>
<feature type="transmembrane region" description="Helical" evidence="8">
    <location>
        <begin position="105"/>
        <end position="127"/>
    </location>
</feature>
<organism evidence="10">
    <name type="scientific">Clastoptera arizonana</name>
    <name type="common">Arizona spittle bug</name>
    <dbReference type="NCBI Taxonomy" id="38151"/>
    <lineage>
        <taxon>Eukaryota</taxon>
        <taxon>Metazoa</taxon>
        <taxon>Ecdysozoa</taxon>
        <taxon>Arthropoda</taxon>
        <taxon>Hexapoda</taxon>
        <taxon>Insecta</taxon>
        <taxon>Pterygota</taxon>
        <taxon>Neoptera</taxon>
        <taxon>Paraneoptera</taxon>
        <taxon>Hemiptera</taxon>
        <taxon>Auchenorrhyncha</taxon>
        <taxon>Cercopoidea</taxon>
        <taxon>Clastopteridae</taxon>
        <taxon>Clastoptera</taxon>
    </lineage>
</organism>
<dbReference type="EMBL" id="GEDC01020469">
    <property type="protein sequence ID" value="JAS16829.1"/>
    <property type="molecule type" value="Transcribed_RNA"/>
</dbReference>
<keyword evidence="4" id="KW-0762">Sugar transport</keyword>
<evidence type="ECO:0000256" key="8">
    <source>
        <dbReference type="SAM" id="Phobius"/>
    </source>
</evidence>
<feature type="transmembrane region" description="Helical" evidence="8">
    <location>
        <begin position="79"/>
        <end position="99"/>
    </location>
</feature>
<dbReference type="InterPro" id="IPR020846">
    <property type="entry name" value="MFS_dom"/>
</dbReference>
<evidence type="ECO:0000256" key="6">
    <source>
        <dbReference type="ARBA" id="ARBA00022989"/>
    </source>
</evidence>
<evidence type="ECO:0000256" key="2">
    <source>
        <dbReference type="ARBA" id="ARBA00022448"/>
    </source>
</evidence>
<feature type="domain" description="Major facilitator superfamily (MFS) profile" evidence="9">
    <location>
        <begin position="11"/>
        <end position="438"/>
    </location>
</feature>
<feature type="transmembrane region" description="Helical" evidence="8">
    <location>
        <begin position="6"/>
        <end position="28"/>
    </location>
</feature>
<protein>
    <recommendedName>
        <fullName evidence="9">Major facilitator superfamily (MFS) profile domain-containing protein</fullName>
    </recommendedName>
</protein>
<feature type="transmembrane region" description="Helical" evidence="8">
    <location>
        <begin position="164"/>
        <end position="183"/>
    </location>
</feature>
<feature type="transmembrane region" description="Helical" evidence="8">
    <location>
        <begin position="412"/>
        <end position="434"/>
    </location>
</feature>
<feature type="transmembrane region" description="Helical" evidence="8">
    <location>
        <begin position="287"/>
        <end position="307"/>
    </location>
</feature>
<evidence type="ECO:0000256" key="5">
    <source>
        <dbReference type="ARBA" id="ARBA00022692"/>
    </source>
</evidence>
<dbReference type="AlphaFoldDB" id="A0A1B6CTG1"/>
<keyword evidence="2" id="KW-0813">Transport</keyword>
<dbReference type="InterPro" id="IPR005829">
    <property type="entry name" value="Sugar_transporter_CS"/>
</dbReference>
<evidence type="ECO:0000259" key="9">
    <source>
        <dbReference type="PROSITE" id="PS50850"/>
    </source>
</evidence>
<feature type="transmembrane region" description="Helical" evidence="8">
    <location>
        <begin position="251"/>
        <end position="275"/>
    </location>
</feature>
<dbReference type="InterPro" id="IPR050549">
    <property type="entry name" value="MFS_Trehalose_Transporter"/>
</dbReference>
<dbReference type="PROSITE" id="PS50850">
    <property type="entry name" value="MFS"/>
    <property type="match status" value="1"/>
</dbReference>
<reference evidence="10" key="1">
    <citation type="submission" date="2015-12" db="EMBL/GenBank/DDBJ databases">
        <title>De novo transcriptome assembly of four potential Pierce s Disease insect vectors from Arizona vineyards.</title>
        <authorList>
            <person name="Tassone E.E."/>
        </authorList>
    </citation>
    <scope>NUCLEOTIDE SEQUENCE</scope>
</reference>
<keyword evidence="3" id="KW-1003">Cell membrane</keyword>
<dbReference type="FunFam" id="1.20.1250.20:FF:000218">
    <property type="entry name" value="facilitated trehalose transporter Tret1"/>
    <property type="match status" value="1"/>
</dbReference>
<dbReference type="PROSITE" id="PS00216">
    <property type="entry name" value="SUGAR_TRANSPORT_1"/>
    <property type="match status" value="2"/>
</dbReference>
<feature type="transmembrane region" description="Helical" evidence="8">
    <location>
        <begin position="383"/>
        <end position="406"/>
    </location>
</feature>
<dbReference type="Pfam" id="PF00083">
    <property type="entry name" value="Sugar_tr"/>
    <property type="match status" value="1"/>
</dbReference>
<comment type="subcellular location">
    <subcellularLocation>
        <location evidence="1">Cell membrane</location>
        <topology evidence="1">Multi-pass membrane protein</topology>
    </subcellularLocation>
</comment>
<dbReference type="GO" id="GO:0005886">
    <property type="term" value="C:plasma membrane"/>
    <property type="evidence" value="ECO:0007669"/>
    <property type="project" value="UniProtKB-SubCell"/>
</dbReference>
<dbReference type="GO" id="GO:0022857">
    <property type="term" value="F:transmembrane transporter activity"/>
    <property type="evidence" value="ECO:0007669"/>
    <property type="project" value="InterPro"/>
</dbReference>
<evidence type="ECO:0000256" key="4">
    <source>
        <dbReference type="ARBA" id="ARBA00022597"/>
    </source>
</evidence>
<evidence type="ECO:0000313" key="10">
    <source>
        <dbReference type="EMBL" id="JAS16829.1"/>
    </source>
</evidence>
<dbReference type="InterPro" id="IPR036259">
    <property type="entry name" value="MFS_trans_sf"/>
</dbReference>
<keyword evidence="6 8" id="KW-1133">Transmembrane helix</keyword>
<dbReference type="SUPFAM" id="SSF103473">
    <property type="entry name" value="MFS general substrate transporter"/>
    <property type="match status" value="1"/>
</dbReference>
<accession>A0A1B6CTG1</accession>
<keyword evidence="7 8" id="KW-0472">Membrane</keyword>
<name>A0A1B6CTG1_9HEMI</name>
<dbReference type="PANTHER" id="PTHR48021:SF46">
    <property type="entry name" value="MAJOR FACILITATOR SUPERFAMILY (MFS) PROFILE DOMAIN-CONTAINING PROTEIN"/>
    <property type="match status" value="1"/>
</dbReference>
<keyword evidence="5 8" id="KW-0812">Transmembrane</keyword>
<evidence type="ECO:0000256" key="1">
    <source>
        <dbReference type="ARBA" id="ARBA00004651"/>
    </source>
</evidence>
<feature type="transmembrane region" description="Helical" evidence="8">
    <location>
        <begin position="314"/>
        <end position="336"/>
    </location>
</feature>
<dbReference type="PANTHER" id="PTHR48021">
    <property type="match status" value="1"/>
</dbReference>